<dbReference type="InterPro" id="IPR016024">
    <property type="entry name" value="ARM-type_fold"/>
</dbReference>
<feature type="region of interest" description="Disordered" evidence="8">
    <location>
        <begin position="939"/>
        <end position="1162"/>
    </location>
</feature>
<dbReference type="Proteomes" id="UP001140091">
    <property type="component" value="Unassembled WGS sequence"/>
</dbReference>
<dbReference type="InterPro" id="IPR011989">
    <property type="entry name" value="ARM-like"/>
</dbReference>
<comment type="caution">
    <text evidence="10">The sequence shown here is derived from an EMBL/GenBank/DDBJ whole genome shotgun (WGS) entry which is preliminary data.</text>
</comment>
<dbReference type="PANTHER" id="PTHR14418">
    <property type="entry name" value="CONDENSIN COMPLEX SUBUNIT 3-RELATED"/>
    <property type="match status" value="1"/>
</dbReference>
<organism evidence="10 11">
    <name type="scientific">Candolleomyces eurysporus</name>
    <dbReference type="NCBI Taxonomy" id="2828524"/>
    <lineage>
        <taxon>Eukaryota</taxon>
        <taxon>Fungi</taxon>
        <taxon>Dikarya</taxon>
        <taxon>Basidiomycota</taxon>
        <taxon>Agaricomycotina</taxon>
        <taxon>Agaricomycetes</taxon>
        <taxon>Agaricomycetidae</taxon>
        <taxon>Agaricales</taxon>
        <taxon>Agaricineae</taxon>
        <taxon>Psathyrellaceae</taxon>
        <taxon>Candolleomyces</taxon>
    </lineage>
</organism>
<evidence type="ECO:0000313" key="11">
    <source>
        <dbReference type="Proteomes" id="UP001140091"/>
    </source>
</evidence>
<feature type="compositionally biased region" description="Basic and acidic residues" evidence="8">
    <location>
        <begin position="1006"/>
        <end position="1015"/>
    </location>
</feature>
<evidence type="ECO:0000256" key="4">
    <source>
        <dbReference type="ARBA" id="ARBA00022618"/>
    </source>
</evidence>
<keyword evidence="11" id="KW-1185">Reference proteome</keyword>
<feature type="compositionally biased region" description="Basic residues" evidence="8">
    <location>
        <begin position="1074"/>
        <end position="1086"/>
    </location>
</feature>
<dbReference type="GO" id="GO:0000796">
    <property type="term" value="C:condensin complex"/>
    <property type="evidence" value="ECO:0007669"/>
    <property type="project" value="InterPro"/>
</dbReference>
<feature type="compositionally biased region" description="Acidic residues" evidence="8">
    <location>
        <begin position="1147"/>
        <end position="1156"/>
    </location>
</feature>
<evidence type="ECO:0000256" key="3">
    <source>
        <dbReference type="ARBA" id="ARBA00022454"/>
    </source>
</evidence>
<evidence type="ECO:0000256" key="2">
    <source>
        <dbReference type="ARBA" id="ARBA00006533"/>
    </source>
</evidence>
<keyword evidence="6" id="KW-0226">DNA condensation</keyword>
<feature type="domain" description="Nuclear condensin complex subunit 3 C-terminal" evidence="9">
    <location>
        <begin position="568"/>
        <end position="858"/>
    </location>
</feature>
<dbReference type="Gene3D" id="1.25.10.10">
    <property type="entry name" value="Leucine-rich Repeat Variant"/>
    <property type="match status" value="1"/>
</dbReference>
<dbReference type="PANTHER" id="PTHR14418:SF5">
    <property type="entry name" value="CONDENSIN COMPLEX SUBUNIT 3"/>
    <property type="match status" value="1"/>
</dbReference>
<reference evidence="10" key="1">
    <citation type="submission" date="2022-06" db="EMBL/GenBank/DDBJ databases">
        <title>Genome Sequence of Candolleomyces eurysporus.</title>
        <authorList>
            <person name="Buettner E."/>
        </authorList>
    </citation>
    <scope>NUCLEOTIDE SEQUENCE</scope>
    <source>
        <strain evidence="10">VTCC 930004</strain>
    </source>
</reference>
<evidence type="ECO:0000256" key="8">
    <source>
        <dbReference type="SAM" id="MobiDB-lite"/>
    </source>
</evidence>
<dbReference type="Pfam" id="PF12719">
    <property type="entry name" value="Cnd3"/>
    <property type="match status" value="1"/>
</dbReference>
<evidence type="ECO:0000313" key="10">
    <source>
        <dbReference type="EMBL" id="KAJ2933946.1"/>
    </source>
</evidence>
<keyword evidence="7" id="KW-0131">Cell cycle</keyword>
<comment type="subcellular location">
    <subcellularLocation>
        <location evidence="1">Chromosome</location>
    </subcellularLocation>
</comment>
<keyword evidence="5" id="KW-0498">Mitosis</keyword>
<gene>
    <name evidence="10" type="ORF">H1R20_g3171</name>
</gene>
<protein>
    <recommendedName>
        <fullName evidence="9">Nuclear condensin complex subunit 3 C-terminal domain-containing protein</fullName>
    </recommendedName>
</protein>
<keyword evidence="3" id="KW-0158">Chromosome</keyword>
<dbReference type="AlphaFoldDB" id="A0A9W8JFN1"/>
<evidence type="ECO:0000256" key="5">
    <source>
        <dbReference type="ARBA" id="ARBA00022776"/>
    </source>
</evidence>
<evidence type="ECO:0000256" key="6">
    <source>
        <dbReference type="ARBA" id="ARBA00023067"/>
    </source>
</evidence>
<sequence>MTKDPYLDQIPGYVAAVFHQAQLPPVNYRKNCVNLHKIQDRAKDITLSAGRGRIKVIGEAAFQNAFLTCLYRVLPTRKGDLCGDHVARFIGAYMKFANERAHEEHVAGIDAGDISPDEDEDTWGTRFTAKVVKAIVQGFGAKDKAVRFRCIQIFESIIPFLGPIDEDLYFELRRGLLDRTKDKETIVRSNAAKCLAVLCPHETPEDAREGEATVQETLLEMLSTDSSPEVRKLIVVHIALNDATIPHIVKRTRDTDASVRKLVYKEVLKKGIYNPNEDEGTRRGLCHPARLSLEDLETIIKNGLRDRDLSVRGAAASLIDEWVKAFESECVKPEPDMEERLEAGVISLLELFNVVKRAPEDLVVVEDLLRSIFTSRKELFDHIEFQDDYWRELGPENAILPRVFIQHCRSDTGKHNKDRLANILENNLPVVSVIAKCVESLYDGLLKAYEKEAVGDFSGRSAKREFILREMLVFAPLLDSSDQFGWQQMDPLIKRLLEEDQLPLALVPPCLDILRKLAPNEYEFVKTVVEIVKGIHEGIGDEAYFDAKLRQSLPEEEQAQYDELDFRQLNIYIQMLKRTHSTGKHQHIEHVFDDVVVPNLKREDNHRILEAAMTCLGLCALVRKNVVPRVLLECLKQICRPPEGTTVEITILLFQTVFDLLLNYGNGIYALAPNEPEFENLTREKVHEVLLDQLGELGNLEVLAVVCEGLAKMILSGDLTDPVAIINLLQRWTDPAIQECQPIMQCLSYFFQRYSHSSAKNQQTMQKIFMDVFKCVAKDRQKLGEDEEMISSAKLCEFFEHWTHPLVLEDVLKSKLETAEYFVHLDMATEILKELFERTYKFQKEDKKALFQLLPKLYMPEPDDHTDGLKVVPIKLLIENLRKYKSPDGPSNTALTKFENTLKKQYEAQLEGFSDEEYRKHEGYIELYAFLDDLIPLDDDEEGDSKTGIVPPEEARMRGQKRRSRSARSAGTTDMDEVESPGPPESSSRARKRPRLSAGTTDDDGERSMHSYTKEEDVEMGVPPQRPRPRLVARPRPSSGPPDPSEVIYISSDSDEEGPSAPTASSRPQPRPQPKPRPKPVARYRRSSPPTVKQEEEDQLEEEEREEDIDRDISELLSSQRISSPSSSVPSRNVSHVTVGHDSLFSSDDEEEEDEVSGLLAD</sequence>
<keyword evidence="4" id="KW-0132">Cell division</keyword>
<proteinExistence type="inferred from homology"/>
<dbReference type="InterPro" id="IPR027165">
    <property type="entry name" value="CND3"/>
</dbReference>
<feature type="compositionally biased region" description="Low complexity" evidence="8">
    <location>
        <begin position="1059"/>
        <end position="1068"/>
    </location>
</feature>
<evidence type="ECO:0000256" key="7">
    <source>
        <dbReference type="ARBA" id="ARBA00023306"/>
    </source>
</evidence>
<dbReference type="EMBL" id="JANBPK010000730">
    <property type="protein sequence ID" value="KAJ2933946.1"/>
    <property type="molecule type" value="Genomic_DNA"/>
</dbReference>
<dbReference type="GO" id="GO:0051301">
    <property type="term" value="P:cell division"/>
    <property type="evidence" value="ECO:0007669"/>
    <property type="project" value="UniProtKB-KW"/>
</dbReference>
<feature type="non-terminal residue" evidence="10">
    <location>
        <position position="1162"/>
    </location>
</feature>
<evidence type="ECO:0000259" key="9">
    <source>
        <dbReference type="Pfam" id="PF12719"/>
    </source>
</evidence>
<comment type="similarity">
    <text evidence="2">Belongs to the CND3 (condensin subunit 3) family.</text>
</comment>
<dbReference type="InterPro" id="IPR025977">
    <property type="entry name" value="Cnd3_C"/>
</dbReference>
<evidence type="ECO:0000256" key="1">
    <source>
        <dbReference type="ARBA" id="ARBA00004286"/>
    </source>
</evidence>
<dbReference type="SUPFAM" id="SSF48371">
    <property type="entry name" value="ARM repeat"/>
    <property type="match status" value="1"/>
</dbReference>
<name>A0A9W8JFN1_9AGAR</name>
<feature type="compositionally biased region" description="Acidic residues" evidence="8">
    <location>
        <begin position="1095"/>
        <end position="1110"/>
    </location>
</feature>
<accession>A0A9W8JFN1</accession>
<dbReference type="GO" id="GO:0000793">
    <property type="term" value="C:condensed chromosome"/>
    <property type="evidence" value="ECO:0007669"/>
    <property type="project" value="TreeGrafter"/>
</dbReference>
<feature type="compositionally biased region" description="Low complexity" evidence="8">
    <location>
        <begin position="1115"/>
        <end position="1135"/>
    </location>
</feature>
<dbReference type="GO" id="GO:0007076">
    <property type="term" value="P:mitotic chromosome condensation"/>
    <property type="evidence" value="ECO:0007669"/>
    <property type="project" value="InterPro"/>
</dbReference>
<dbReference type="OrthoDB" id="27187at2759"/>